<comment type="caution">
    <text evidence="2">The sequence shown here is derived from an EMBL/GenBank/DDBJ whole genome shotgun (WGS) entry which is preliminary data.</text>
</comment>
<accession>A0ABS4E5L5</accession>
<evidence type="ECO:0000256" key="1">
    <source>
        <dbReference type="SAM" id="MobiDB-lite"/>
    </source>
</evidence>
<dbReference type="RefSeq" id="WP_209948855.1">
    <property type="nucleotide sequence ID" value="NZ_JAGGJU010000016.1"/>
</dbReference>
<feature type="region of interest" description="Disordered" evidence="1">
    <location>
        <begin position="44"/>
        <end position="67"/>
    </location>
</feature>
<organism evidence="2 3">
    <name type="scientific">Rhizobium halophytocola</name>
    <dbReference type="NCBI Taxonomy" id="735519"/>
    <lineage>
        <taxon>Bacteria</taxon>
        <taxon>Pseudomonadati</taxon>
        <taxon>Pseudomonadota</taxon>
        <taxon>Alphaproteobacteria</taxon>
        <taxon>Hyphomicrobiales</taxon>
        <taxon>Rhizobiaceae</taxon>
        <taxon>Rhizobium/Agrobacterium group</taxon>
        <taxon>Rhizobium</taxon>
    </lineage>
</organism>
<proteinExistence type="predicted"/>
<evidence type="ECO:0000313" key="2">
    <source>
        <dbReference type="EMBL" id="MBP1853233.1"/>
    </source>
</evidence>
<reference evidence="2 3" key="1">
    <citation type="submission" date="2021-03" db="EMBL/GenBank/DDBJ databases">
        <title>Genomic Encyclopedia of Type Strains, Phase IV (KMG-IV): sequencing the most valuable type-strain genomes for metagenomic binning, comparative biology and taxonomic classification.</title>
        <authorList>
            <person name="Goeker M."/>
        </authorList>
    </citation>
    <scope>NUCLEOTIDE SEQUENCE [LARGE SCALE GENOMIC DNA]</scope>
    <source>
        <strain evidence="2 3">DSM 21600</strain>
    </source>
</reference>
<gene>
    <name evidence="2" type="ORF">J2Z17_004694</name>
</gene>
<dbReference type="Proteomes" id="UP000759443">
    <property type="component" value="Unassembled WGS sequence"/>
</dbReference>
<keyword evidence="3" id="KW-1185">Reference proteome</keyword>
<protein>
    <submittedName>
        <fullName evidence="2">Uncharacterized protein</fullName>
    </submittedName>
</protein>
<dbReference type="EMBL" id="JAGGJU010000016">
    <property type="protein sequence ID" value="MBP1853233.1"/>
    <property type="molecule type" value="Genomic_DNA"/>
</dbReference>
<name>A0ABS4E5L5_9HYPH</name>
<sequence length="67" mass="7625">MVAIRASDRLAGRLRIEILELFTVAVADHFDWSRAMRDRPFETGFSDLRPTKAPENSPAIAPAVREW</sequence>
<evidence type="ECO:0000313" key="3">
    <source>
        <dbReference type="Proteomes" id="UP000759443"/>
    </source>
</evidence>